<keyword evidence="1" id="KW-0812">Transmembrane</keyword>
<protein>
    <recommendedName>
        <fullName evidence="3">Acriflavin resistance protein</fullName>
    </recommendedName>
</protein>
<dbReference type="SUPFAM" id="SSF82693">
    <property type="entry name" value="Multidrug efflux transporter AcrB pore domain, PN1, PN2, PC1 and PC2 subdomains"/>
    <property type="match status" value="1"/>
</dbReference>
<sequence length="233" mass="25269">MNIIDFALSHARVFVGVLVFLIVAGAVTYINIPKEAAPDVNIPIVYISLNQNGISPEDSERLLVKPIEDEVKTVEGIKEIRSTAYSGGGNVLLEFDAGFDADKAMEDIREKVDRAKGDLPSDADEPTVNEVNISTFPILLISLVGNLPDRTLQDLAVILQDEIETIPSVLEAKIGGKRNEQVDILINTTALEGYDIDLENLINTVRQNNMMVSAGGQDTGDGSFSIKVPGLYE</sequence>
<reference evidence="2" key="1">
    <citation type="submission" date="2018-05" db="EMBL/GenBank/DDBJ databases">
        <authorList>
            <person name="Lanie J.A."/>
            <person name="Ng W.-L."/>
            <person name="Kazmierczak K.M."/>
            <person name="Andrzejewski T.M."/>
            <person name="Davidsen T.M."/>
            <person name="Wayne K.J."/>
            <person name="Tettelin H."/>
            <person name="Glass J.I."/>
            <person name="Rusch D."/>
            <person name="Podicherti R."/>
            <person name="Tsui H.-C.T."/>
            <person name="Winkler M.E."/>
        </authorList>
    </citation>
    <scope>NUCLEOTIDE SEQUENCE</scope>
</reference>
<dbReference type="GO" id="GO:0005886">
    <property type="term" value="C:plasma membrane"/>
    <property type="evidence" value="ECO:0007669"/>
    <property type="project" value="TreeGrafter"/>
</dbReference>
<evidence type="ECO:0008006" key="3">
    <source>
        <dbReference type="Google" id="ProtNLM"/>
    </source>
</evidence>
<evidence type="ECO:0000313" key="2">
    <source>
        <dbReference type="EMBL" id="SVD82895.1"/>
    </source>
</evidence>
<keyword evidence="1" id="KW-1133">Transmembrane helix</keyword>
<organism evidence="2">
    <name type="scientific">marine metagenome</name>
    <dbReference type="NCBI Taxonomy" id="408172"/>
    <lineage>
        <taxon>unclassified sequences</taxon>
        <taxon>metagenomes</taxon>
        <taxon>ecological metagenomes</taxon>
    </lineage>
</organism>
<name>A0A382YJ69_9ZZZZ</name>
<dbReference type="InterPro" id="IPR027463">
    <property type="entry name" value="AcrB_DN_DC_subdom"/>
</dbReference>
<dbReference type="PANTHER" id="PTHR32063:SF0">
    <property type="entry name" value="SWARMING MOTILITY PROTEIN SWRC"/>
    <property type="match status" value="1"/>
</dbReference>
<dbReference type="EMBL" id="UINC01175980">
    <property type="protein sequence ID" value="SVD82895.1"/>
    <property type="molecule type" value="Genomic_DNA"/>
</dbReference>
<gene>
    <name evidence="2" type="ORF">METZ01_LOCUS435749</name>
</gene>
<dbReference type="Pfam" id="PF00873">
    <property type="entry name" value="ACR_tran"/>
    <property type="match status" value="1"/>
</dbReference>
<dbReference type="Gene3D" id="3.30.2090.10">
    <property type="entry name" value="Multidrug efflux transporter AcrB TolC docking domain, DN and DC subdomains"/>
    <property type="match status" value="1"/>
</dbReference>
<dbReference type="AlphaFoldDB" id="A0A382YJ69"/>
<proteinExistence type="predicted"/>
<dbReference type="InterPro" id="IPR001036">
    <property type="entry name" value="Acrflvin-R"/>
</dbReference>
<dbReference type="Gene3D" id="1.20.1640.10">
    <property type="entry name" value="Multidrug efflux transporter AcrB transmembrane domain"/>
    <property type="match status" value="1"/>
</dbReference>
<feature type="transmembrane region" description="Helical" evidence="1">
    <location>
        <begin position="12"/>
        <end position="32"/>
    </location>
</feature>
<feature type="non-terminal residue" evidence="2">
    <location>
        <position position="233"/>
    </location>
</feature>
<dbReference type="GO" id="GO:0042910">
    <property type="term" value="F:xenobiotic transmembrane transporter activity"/>
    <property type="evidence" value="ECO:0007669"/>
    <property type="project" value="TreeGrafter"/>
</dbReference>
<keyword evidence="1" id="KW-0472">Membrane</keyword>
<dbReference type="Gene3D" id="3.30.70.1320">
    <property type="entry name" value="Multidrug efflux transporter AcrB pore domain like"/>
    <property type="match status" value="1"/>
</dbReference>
<evidence type="ECO:0000256" key="1">
    <source>
        <dbReference type="SAM" id="Phobius"/>
    </source>
</evidence>
<dbReference type="Gene3D" id="3.30.70.1430">
    <property type="entry name" value="Multidrug efflux transporter AcrB pore domain"/>
    <property type="match status" value="1"/>
</dbReference>
<accession>A0A382YJ69</accession>
<dbReference type="PANTHER" id="PTHR32063">
    <property type="match status" value="1"/>
</dbReference>